<dbReference type="WBParaSite" id="GPUH_0002178701-mRNA-1">
    <property type="protein sequence ID" value="GPUH_0002178701-mRNA-1"/>
    <property type="gene ID" value="GPUH_0002178701"/>
</dbReference>
<protein>
    <submittedName>
        <fullName evidence="3">Guanylate cyclase domain-containing protein</fullName>
    </submittedName>
</protein>
<sequence>MSHRELLLHVEHVKYRMSGAARSPVGSFYVYEDRVEWLDSASEEKLVILFSDIRGRIFDEPSINRSLQLDLQGFDLENFLV</sequence>
<gene>
    <name evidence="1" type="ORF">GPUH_LOCUS21760</name>
</gene>
<proteinExistence type="predicted"/>
<dbReference type="InterPro" id="IPR011993">
    <property type="entry name" value="PH-like_dom_sf"/>
</dbReference>
<keyword evidence="2" id="KW-1185">Reference proteome</keyword>
<reference evidence="3" key="1">
    <citation type="submission" date="2016-06" db="UniProtKB">
        <authorList>
            <consortium name="WormBaseParasite"/>
        </authorList>
    </citation>
    <scope>IDENTIFICATION</scope>
</reference>
<evidence type="ECO:0000313" key="2">
    <source>
        <dbReference type="Proteomes" id="UP000271098"/>
    </source>
</evidence>
<accession>A0A183ELB9</accession>
<reference evidence="1 2" key="2">
    <citation type="submission" date="2018-11" db="EMBL/GenBank/DDBJ databases">
        <authorList>
            <consortium name="Pathogen Informatics"/>
        </authorList>
    </citation>
    <scope>NUCLEOTIDE SEQUENCE [LARGE SCALE GENOMIC DNA]</scope>
</reference>
<organism evidence="3">
    <name type="scientific">Gongylonema pulchrum</name>
    <dbReference type="NCBI Taxonomy" id="637853"/>
    <lineage>
        <taxon>Eukaryota</taxon>
        <taxon>Metazoa</taxon>
        <taxon>Ecdysozoa</taxon>
        <taxon>Nematoda</taxon>
        <taxon>Chromadorea</taxon>
        <taxon>Rhabditida</taxon>
        <taxon>Spirurina</taxon>
        <taxon>Spiruromorpha</taxon>
        <taxon>Spiruroidea</taxon>
        <taxon>Gongylonematidae</taxon>
        <taxon>Gongylonema</taxon>
    </lineage>
</organism>
<evidence type="ECO:0000313" key="1">
    <source>
        <dbReference type="EMBL" id="VDN38870.1"/>
    </source>
</evidence>
<dbReference type="EMBL" id="UYRT01093398">
    <property type="protein sequence ID" value="VDN38870.1"/>
    <property type="molecule type" value="Genomic_DNA"/>
</dbReference>
<name>A0A183ELB9_9BILA</name>
<evidence type="ECO:0000313" key="3">
    <source>
        <dbReference type="WBParaSite" id="GPUH_0002178701-mRNA-1"/>
    </source>
</evidence>
<dbReference type="OrthoDB" id="360521at2759"/>
<dbReference type="AlphaFoldDB" id="A0A183ELB9"/>
<dbReference type="Gene3D" id="2.30.29.30">
    <property type="entry name" value="Pleckstrin-homology domain (PH domain)/Phosphotyrosine-binding domain (PTB)"/>
    <property type="match status" value="1"/>
</dbReference>
<dbReference type="Proteomes" id="UP000271098">
    <property type="component" value="Unassembled WGS sequence"/>
</dbReference>